<comment type="caution">
    <text evidence="7">The sequence shown here is derived from an EMBL/GenBank/DDBJ whole genome shotgun (WGS) entry which is preliminary data.</text>
</comment>
<protein>
    <recommendedName>
        <fullName evidence="5">Urease accessory protein UreE</fullName>
    </recommendedName>
</protein>
<dbReference type="NCBIfam" id="NF009760">
    <property type="entry name" value="PRK13261.2-6"/>
    <property type="match status" value="1"/>
</dbReference>
<keyword evidence="4 5" id="KW-0143">Chaperone</keyword>
<keyword evidence="3 5" id="KW-0533">Nickel</keyword>
<evidence type="ECO:0000256" key="2">
    <source>
        <dbReference type="ARBA" id="ARBA00022490"/>
    </source>
</evidence>
<reference evidence="7" key="1">
    <citation type="journal article" date="2015" name="Int. J. Syst. Evol. Microbiol.">
        <title>Rhizobium alvei sp. nov., isolated from a freshwater river.</title>
        <authorList>
            <person name="Sheu S.Y."/>
            <person name="Huang H.W."/>
            <person name="Young C.C."/>
            <person name="Chen W.M."/>
        </authorList>
    </citation>
    <scope>NUCLEOTIDE SEQUENCE</scope>
    <source>
        <strain evidence="7">TNR-22</strain>
    </source>
</reference>
<dbReference type="Pfam" id="PF05194">
    <property type="entry name" value="UreE_C"/>
    <property type="match status" value="1"/>
</dbReference>
<evidence type="ECO:0000259" key="6">
    <source>
        <dbReference type="SMART" id="SM00988"/>
    </source>
</evidence>
<dbReference type="PIRSF" id="PIRSF036402">
    <property type="entry name" value="Ureas_acces_UreE"/>
    <property type="match status" value="1"/>
</dbReference>
<evidence type="ECO:0000313" key="8">
    <source>
        <dbReference type="Proteomes" id="UP001174932"/>
    </source>
</evidence>
<sequence length="155" mass="17593">MPYRSTRIDKSGSNDAPPIDILILKHDERHIRRKLLHMQHGDVVMLDLKEPVMLEHGDLLALEGGGHVEVIAAEEELYEVTPRDLRHQIELAWHLGNRHLHAQFETGRILIERDHVIKAMLEGLGASVRDVCEPFHPLHGAYHGHGHDHGHGHGH</sequence>
<evidence type="ECO:0000256" key="5">
    <source>
        <dbReference type="HAMAP-Rule" id="MF_00822"/>
    </source>
</evidence>
<dbReference type="InterPro" id="IPR007864">
    <property type="entry name" value="UreE_C_dom"/>
</dbReference>
<reference evidence="7" key="2">
    <citation type="submission" date="2023-07" db="EMBL/GenBank/DDBJ databases">
        <authorList>
            <person name="Shen H."/>
        </authorList>
    </citation>
    <scope>NUCLEOTIDE SEQUENCE</scope>
    <source>
        <strain evidence="7">TNR-22</strain>
    </source>
</reference>
<dbReference type="SMART" id="SM00988">
    <property type="entry name" value="UreE_N"/>
    <property type="match status" value="1"/>
</dbReference>
<dbReference type="Gene3D" id="2.60.260.20">
    <property type="entry name" value="Urease metallochaperone UreE, N-terminal domain"/>
    <property type="match status" value="1"/>
</dbReference>
<accession>A0ABT8YM07</accession>
<keyword evidence="2 5" id="KW-0963">Cytoplasm</keyword>
<evidence type="ECO:0000256" key="4">
    <source>
        <dbReference type="ARBA" id="ARBA00023186"/>
    </source>
</evidence>
<dbReference type="HAMAP" id="MF_00822">
    <property type="entry name" value="UreE"/>
    <property type="match status" value="1"/>
</dbReference>
<evidence type="ECO:0000256" key="3">
    <source>
        <dbReference type="ARBA" id="ARBA00022596"/>
    </source>
</evidence>
<organism evidence="7 8">
    <name type="scientific">Rhizobium alvei</name>
    <dbReference type="NCBI Taxonomy" id="1132659"/>
    <lineage>
        <taxon>Bacteria</taxon>
        <taxon>Pseudomonadati</taxon>
        <taxon>Pseudomonadota</taxon>
        <taxon>Alphaproteobacteria</taxon>
        <taxon>Hyphomicrobiales</taxon>
        <taxon>Rhizobiaceae</taxon>
        <taxon>Rhizobium/Agrobacterium group</taxon>
        <taxon>Rhizobium</taxon>
    </lineage>
</organism>
<dbReference type="Pfam" id="PF02814">
    <property type="entry name" value="UreE_N"/>
    <property type="match status" value="1"/>
</dbReference>
<dbReference type="InterPro" id="IPR004029">
    <property type="entry name" value="UreE_N"/>
</dbReference>
<dbReference type="CDD" id="cd00571">
    <property type="entry name" value="UreE"/>
    <property type="match status" value="1"/>
</dbReference>
<dbReference type="EMBL" id="JAUOZU010000007">
    <property type="protein sequence ID" value="MDO6964536.1"/>
    <property type="molecule type" value="Genomic_DNA"/>
</dbReference>
<feature type="domain" description="UreE urease accessory N-terminal" evidence="6">
    <location>
        <begin position="1"/>
        <end position="68"/>
    </location>
</feature>
<dbReference type="InterPro" id="IPR036118">
    <property type="entry name" value="UreE_N_sf"/>
</dbReference>
<dbReference type="SUPFAM" id="SSF69287">
    <property type="entry name" value="Urease metallochaperone UreE, N-terminal domain"/>
    <property type="match status" value="1"/>
</dbReference>
<dbReference type="SUPFAM" id="SSF69737">
    <property type="entry name" value="Urease metallochaperone UreE, C-terminal domain"/>
    <property type="match status" value="1"/>
</dbReference>
<dbReference type="RefSeq" id="WP_304376439.1">
    <property type="nucleotide sequence ID" value="NZ_JAUOZU010000007.1"/>
</dbReference>
<dbReference type="Gene3D" id="3.30.70.790">
    <property type="entry name" value="UreE, C-terminal domain"/>
    <property type="match status" value="1"/>
</dbReference>
<evidence type="ECO:0000256" key="1">
    <source>
        <dbReference type="ARBA" id="ARBA00004496"/>
    </source>
</evidence>
<dbReference type="InterPro" id="IPR012406">
    <property type="entry name" value="UreE"/>
</dbReference>
<evidence type="ECO:0000313" key="7">
    <source>
        <dbReference type="EMBL" id="MDO6964536.1"/>
    </source>
</evidence>
<comment type="subcellular location">
    <subcellularLocation>
        <location evidence="1 5">Cytoplasm</location>
    </subcellularLocation>
</comment>
<name>A0ABT8YM07_9HYPH</name>
<comment type="similarity">
    <text evidence="5">Belongs to the UreE family.</text>
</comment>
<gene>
    <name evidence="5 7" type="primary">ureE</name>
    <name evidence="7" type="ORF">Q4481_11255</name>
</gene>
<dbReference type="Proteomes" id="UP001174932">
    <property type="component" value="Unassembled WGS sequence"/>
</dbReference>
<keyword evidence="8" id="KW-1185">Reference proteome</keyword>
<comment type="function">
    <text evidence="5">Involved in urease metallocenter assembly. Binds nickel. Probably functions as a nickel donor during metallocenter assembly.</text>
</comment>
<proteinExistence type="inferred from homology"/>